<dbReference type="PANTHER" id="PTHR33337:SF30">
    <property type="entry name" value="DUF636 DOMAIN PROTEIN (AFU_ORTHOLOGUE AFUA_1G03180)"/>
    <property type="match status" value="1"/>
</dbReference>
<dbReference type="GO" id="GO:0016846">
    <property type="term" value="F:carbon-sulfur lyase activity"/>
    <property type="evidence" value="ECO:0007669"/>
    <property type="project" value="InterPro"/>
</dbReference>
<dbReference type="InterPro" id="IPR006913">
    <property type="entry name" value="CENP-V/GFA"/>
</dbReference>
<dbReference type="PANTHER" id="PTHR33337">
    <property type="entry name" value="GFA DOMAIN-CONTAINING PROTEIN"/>
    <property type="match status" value="1"/>
</dbReference>
<comment type="similarity">
    <text evidence="1">Belongs to the Gfa family.</text>
</comment>
<dbReference type="RefSeq" id="XP_013253871.1">
    <property type="nucleotide sequence ID" value="XM_013398417.1"/>
</dbReference>
<keyword evidence="4" id="KW-0456">Lyase</keyword>
<keyword evidence="7" id="KW-1185">Reference proteome</keyword>
<dbReference type="Proteomes" id="UP000027920">
    <property type="component" value="Unassembled WGS sequence"/>
</dbReference>
<evidence type="ECO:0000256" key="1">
    <source>
        <dbReference type="ARBA" id="ARBA00005495"/>
    </source>
</evidence>
<dbReference type="Gene3D" id="3.90.1590.10">
    <property type="entry name" value="glutathione-dependent formaldehyde- activating enzyme (gfa)"/>
    <property type="match status" value="1"/>
</dbReference>
<feature type="domain" description="CENP-V/GFA" evidence="5">
    <location>
        <begin position="1"/>
        <end position="75"/>
    </location>
</feature>
<comment type="caution">
    <text evidence="6">The sequence shown here is derived from an EMBL/GenBank/DDBJ whole genome shotgun (WGS) entry which is preliminary data.</text>
</comment>
<evidence type="ECO:0000256" key="3">
    <source>
        <dbReference type="ARBA" id="ARBA00022833"/>
    </source>
</evidence>
<dbReference type="SUPFAM" id="SSF51316">
    <property type="entry name" value="Mss4-like"/>
    <property type="match status" value="1"/>
</dbReference>
<dbReference type="InterPro" id="IPR011057">
    <property type="entry name" value="Mss4-like_sf"/>
</dbReference>
<protein>
    <recommendedName>
        <fullName evidence="5">CENP-V/GFA domain-containing protein</fullName>
    </recommendedName>
</protein>
<keyword evidence="3" id="KW-0862">Zinc</keyword>
<evidence type="ECO:0000259" key="5">
    <source>
        <dbReference type="PROSITE" id="PS51891"/>
    </source>
</evidence>
<dbReference type="VEuPathDB" id="FungiDB:A1O9_12631"/>
<name>A0A072NUL9_9EURO</name>
<dbReference type="OrthoDB" id="9985472at2759"/>
<dbReference type="EMBL" id="AMGV01000025">
    <property type="protein sequence ID" value="KEF51281.1"/>
    <property type="molecule type" value="Genomic_DNA"/>
</dbReference>
<dbReference type="PROSITE" id="PS51891">
    <property type="entry name" value="CENP_V_GFA"/>
    <property type="match status" value="1"/>
</dbReference>
<dbReference type="HOGENOM" id="CLU_055491_3_6_1"/>
<evidence type="ECO:0000256" key="4">
    <source>
        <dbReference type="ARBA" id="ARBA00023239"/>
    </source>
</evidence>
<evidence type="ECO:0000256" key="2">
    <source>
        <dbReference type="ARBA" id="ARBA00022723"/>
    </source>
</evidence>
<evidence type="ECO:0000313" key="6">
    <source>
        <dbReference type="EMBL" id="KEF51281.1"/>
    </source>
</evidence>
<reference evidence="6 7" key="1">
    <citation type="submission" date="2013-03" db="EMBL/GenBank/DDBJ databases">
        <title>The Genome Sequence of Exophiala aquamarina CBS 119918.</title>
        <authorList>
            <consortium name="The Broad Institute Genomics Platform"/>
            <person name="Cuomo C."/>
            <person name="de Hoog S."/>
            <person name="Gorbushina A."/>
            <person name="Walker B."/>
            <person name="Young S.K."/>
            <person name="Zeng Q."/>
            <person name="Gargeya S."/>
            <person name="Fitzgerald M."/>
            <person name="Haas B."/>
            <person name="Abouelleil A."/>
            <person name="Allen A.W."/>
            <person name="Alvarado L."/>
            <person name="Arachchi H.M."/>
            <person name="Berlin A.M."/>
            <person name="Chapman S.B."/>
            <person name="Gainer-Dewar J."/>
            <person name="Goldberg J."/>
            <person name="Griggs A."/>
            <person name="Gujja S."/>
            <person name="Hansen M."/>
            <person name="Howarth C."/>
            <person name="Imamovic A."/>
            <person name="Ireland A."/>
            <person name="Larimer J."/>
            <person name="McCowan C."/>
            <person name="Murphy C."/>
            <person name="Pearson M."/>
            <person name="Poon T.W."/>
            <person name="Priest M."/>
            <person name="Roberts A."/>
            <person name="Saif S."/>
            <person name="Shea T."/>
            <person name="Sisk P."/>
            <person name="Sykes S."/>
            <person name="Wortman J."/>
            <person name="Nusbaum C."/>
            <person name="Birren B."/>
        </authorList>
    </citation>
    <scope>NUCLEOTIDE SEQUENCE [LARGE SCALE GENOMIC DNA]</scope>
    <source>
        <strain evidence="6 7">CBS 119918</strain>
    </source>
</reference>
<organism evidence="6 7">
    <name type="scientific">Exophiala aquamarina CBS 119918</name>
    <dbReference type="NCBI Taxonomy" id="1182545"/>
    <lineage>
        <taxon>Eukaryota</taxon>
        <taxon>Fungi</taxon>
        <taxon>Dikarya</taxon>
        <taxon>Ascomycota</taxon>
        <taxon>Pezizomycotina</taxon>
        <taxon>Eurotiomycetes</taxon>
        <taxon>Chaetothyriomycetidae</taxon>
        <taxon>Chaetothyriales</taxon>
        <taxon>Herpotrichiellaceae</taxon>
        <taxon>Exophiala</taxon>
    </lineage>
</organism>
<dbReference type="Pfam" id="PF04828">
    <property type="entry name" value="GFA"/>
    <property type="match status" value="1"/>
</dbReference>
<dbReference type="AlphaFoldDB" id="A0A072NUL9"/>
<sequence length="95" mass="10371">MANVVVPRETFKITSGEPKTFDTVGDSGKINKHFFCGDCGSSLYCELEVLADKTAIKAGSLDQPDVGEMQVEFYTKDRVSYQKPQEGAQQLAAFG</sequence>
<proteinExistence type="inferred from homology"/>
<accession>A0A072NUL9</accession>
<gene>
    <name evidence="6" type="ORF">A1O9_12631</name>
</gene>
<dbReference type="GeneID" id="25287525"/>
<keyword evidence="2" id="KW-0479">Metal-binding</keyword>
<dbReference type="GO" id="GO:0046872">
    <property type="term" value="F:metal ion binding"/>
    <property type="evidence" value="ECO:0007669"/>
    <property type="project" value="UniProtKB-KW"/>
</dbReference>
<evidence type="ECO:0000313" key="7">
    <source>
        <dbReference type="Proteomes" id="UP000027920"/>
    </source>
</evidence>